<sequence length="127" mass="14647">MVEKWLEREIARGLQGLIALRLSGAPADDSVTLTLDVWLAAIESLSVNWNEQLDAERVRRAFRTLYRICDRWPPPKVFLDNLGNRDPPKALPPPPISEEQRKKNVALLRELMKKLGREKSMYSKKEP</sequence>
<dbReference type="AlphaFoldDB" id="A0A6P2SMA7"/>
<evidence type="ECO:0000256" key="1">
    <source>
        <dbReference type="SAM" id="MobiDB-lite"/>
    </source>
</evidence>
<dbReference type="EMBL" id="CABVQC010000082">
    <property type="protein sequence ID" value="VWC46821.1"/>
    <property type="molecule type" value="Genomic_DNA"/>
</dbReference>
<dbReference type="RefSeq" id="WP_027809930.1">
    <property type="nucleotide sequence ID" value="NZ_CABVQC010000082.1"/>
</dbReference>
<evidence type="ECO:0000313" key="3">
    <source>
        <dbReference type="Proteomes" id="UP000494261"/>
    </source>
</evidence>
<proteinExistence type="predicted"/>
<reference evidence="2 3" key="1">
    <citation type="submission" date="2019-09" db="EMBL/GenBank/DDBJ databases">
        <authorList>
            <person name="Depoorter E."/>
        </authorList>
    </citation>
    <scope>NUCLEOTIDE SEQUENCE [LARGE SCALE GENOMIC DNA]</scope>
    <source>
        <strain evidence="2">LMG 13014</strain>
    </source>
</reference>
<feature type="region of interest" description="Disordered" evidence="1">
    <location>
        <begin position="80"/>
        <end position="102"/>
    </location>
</feature>
<organism evidence="2 3">
    <name type="scientific">Burkholderia aenigmatica</name>
    <dbReference type="NCBI Taxonomy" id="2015348"/>
    <lineage>
        <taxon>Bacteria</taxon>
        <taxon>Pseudomonadati</taxon>
        <taxon>Pseudomonadota</taxon>
        <taxon>Betaproteobacteria</taxon>
        <taxon>Burkholderiales</taxon>
        <taxon>Burkholderiaceae</taxon>
        <taxon>Burkholderia</taxon>
        <taxon>Burkholderia cepacia complex</taxon>
    </lineage>
</organism>
<name>A0A6P2SMA7_9BURK</name>
<accession>A0A6P2SMA7</accession>
<gene>
    <name evidence="2" type="ORF">BLA13014_07347</name>
</gene>
<dbReference type="Proteomes" id="UP000494261">
    <property type="component" value="Unassembled WGS sequence"/>
</dbReference>
<protein>
    <submittedName>
        <fullName evidence="2">Uncharacterized protein</fullName>
    </submittedName>
</protein>
<evidence type="ECO:0000313" key="2">
    <source>
        <dbReference type="EMBL" id="VWC46821.1"/>
    </source>
</evidence>